<feature type="transmembrane region" description="Helical" evidence="9">
    <location>
        <begin position="303"/>
        <end position="320"/>
    </location>
</feature>
<evidence type="ECO:0000256" key="4">
    <source>
        <dbReference type="ARBA" id="ARBA00022475"/>
    </source>
</evidence>
<comment type="function">
    <text evidence="1">Part of the ABC transporter complex LptBFG involved in the translocation of lipopolysaccharide (LPS) from the inner membrane to the outer membrane.</text>
</comment>
<evidence type="ECO:0000256" key="5">
    <source>
        <dbReference type="ARBA" id="ARBA00022692"/>
    </source>
</evidence>
<dbReference type="eggNOG" id="COG0795">
    <property type="taxonomic scope" value="Bacteria"/>
</dbReference>
<feature type="transmembrane region" description="Helical" evidence="9">
    <location>
        <begin position="101"/>
        <end position="122"/>
    </location>
</feature>
<dbReference type="PANTHER" id="PTHR33529">
    <property type="entry name" value="SLR0882 PROTEIN-RELATED"/>
    <property type="match status" value="1"/>
</dbReference>
<comment type="similarity">
    <text evidence="3">Belongs to the LptF/LptG family.</text>
</comment>
<keyword evidence="7 9" id="KW-0472">Membrane</keyword>
<dbReference type="InterPro" id="IPR030923">
    <property type="entry name" value="LptG"/>
</dbReference>
<dbReference type="OrthoDB" id="9776227at2"/>
<evidence type="ECO:0000313" key="10">
    <source>
        <dbReference type="EMBL" id="ADJ28580.1"/>
    </source>
</evidence>
<evidence type="ECO:0000256" key="3">
    <source>
        <dbReference type="ARBA" id="ARBA00007725"/>
    </source>
</evidence>
<keyword evidence="6 9" id="KW-1133">Transmembrane helix</keyword>
<evidence type="ECO:0000313" key="11">
    <source>
        <dbReference type="Proteomes" id="UP000000393"/>
    </source>
</evidence>
<dbReference type="EMBL" id="CP002086">
    <property type="protein sequence ID" value="ADJ28580.1"/>
    <property type="molecule type" value="Genomic_DNA"/>
</dbReference>
<dbReference type="Proteomes" id="UP000000393">
    <property type="component" value="Chromosome"/>
</dbReference>
<dbReference type="STRING" id="105559.Nwat_1710"/>
<evidence type="ECO:0000256" key="9">
    <source>
        <dbReference type="SAM" id="Phobius"/>
    </source>
</evidence>
<dbReference type="GO" id="GO:0043190">
    <property type="term" value="C:ATP-binding cassette (ABC) transporter complex"/>
    <property type="evidence" value="ECO:0007669"/>
    <property type="project" value="InterPro"/>
</dbReference>
<feature type="transmembrane region" description="Helical" evidence="9">
    <location>
        <begin position="332"/>
        <end position="350"/>
    </location>
</feature>
<keyword evidence="4" id="KW-1003">Cell membrane</keyword>
<organism evidence="10 11">
    <name type="scientific">Nitrosococcus watsoni (strain C-113)</name>
    <dbReference type="NCBI Taxonomy" id="105559"/>
    <lineage>
        <taxon>Bacteria</taxon>
        <taxon>Pseudomonadati</taxon>
        <taxon>Pseudomonadota</taxon>
        <taxon>Gammaproteobacteria</taxon>
        <taxon>Chromatiales</taxon>
        <taxon>Chromatiaceae</taxon>
        <taxon>Nitrosococcus</taxon>
    </lineage>
</organism>
<feature type="transmembrane region" description="Helical" evidence="9">
    <location>
        <begin position="269"/>
        <end position="291"/>
    </location>
</feature>
<dbReference type="GO" id="GO:0015920">
    <property type="term" value="P:lipopolysaccharide transport"/>
    <property type="evidence" value="ECO:0007669"/>
    <property type="project" value="TreeGrafter"/>
</dbReference>
<comment type="subcellular location">
    <subcellularLocation>
        <location evidence="2">Cell membrane</location>
        <topology evidence="2">Multi-pass membrane protein</topology>
    </subcellularLocation>
</comment>
<dbReference type="RefSeq" id="WP_013220672.1">
    <property type="nucleotide sequence ID" value="NC_014315.1"/>
</dbReference>
<dbReference type="Pfam" id="PF03739">
    <property type="entry name" value="LptF_LptG"/>
    <property type="match status" value="1"/>
</dbReference>
<feature type="transmembrane region" description="Helical" evidence="9">
    <location>
        <begin position="61"/>
        <end position="80"/>
    </location>
</feature>
<accession>D8K6Q3</accession>
<keyword evidence="11" id="KW-1185">Reference proteome</keyword>
<dbReference type="PANTHER" id="PTHR33529:SF2">
    <property type="entry name" value="LIPOPOLYSACCHARIDE EXPORT SYSTEM PERMEASE PROTEIN LPTG"/>
    <property type="match status" value="1"/>
</dbReference>
<protein>
    <submittedName>
        <fullName evidence="10">Permease YjgP/YjgQ family protein</fullName>
    </submittedName>
</protein>
<sequence>MKILDRYIAKAVISYTLLVLFILIALYTFLQFITELEDVGEGNYGVMGALRYTTYSIPQHIYDLLPVAALLGSVLGLGYLAGQSELVAMRAAGFSVGRITLSALATGMIFVIATVLMGEVVAPPAQQAANKLRSLAKTGHLSEDGEQGFWSRNGNNFNHVGRVLPNGQYEYIEIFEFDNQRRLRIVTQATRAIYHKDGWHLYDVTQRLISTEGIITRRLEEALWESGLSPEMLDVVMVDPQQLSAWGLYRYIGYLQQSKQAAEQYQQAFWSKIVAPFSTLIMMFLAIPFIFGPLRSVSVGQRILVGALVGIGFFLFNRLFNQLGLVFDFSPWLGAAFPSLLCLALGVVMLRRIY</sequence>
<evidence type="ECO:0000256" key="2">
    <source>
        <dbReference type="ARBA" id="ARBA00004651"/>
    </source>
</evidence>
<evidence type="ECO:0000256" key="1">
    <source>
        <dbReference type="ARBA" id="ARBA00002265"/>
    </source>
</evidence>
<dbReference type="NCBIfam" id="TIGR04408">
    <property type="entry name" value="LptG_lptG"/>
    <property type="match status" value="1"/>
</dbReference>
<evidence type="ECO:0000256" key="8">
    <source>
        <dbReference type="ARBA" id="ARBA00026081"/>
    </source>
</evidence>
<dbReference type="InterPro" id="IPR005495">
    <property type="entry name" value="LptG/LptF_permease"/>
</dbReference>
<comment type="subunit">
    <text evidence="8">Component of the lipopolysaccharide transport and assembly complex. The LptBFG transporter is composed of two ATP-binding proteins (LptB) and two transmembrane proteins (LptF and LptG).</text>
</comment>
<dbReference type="KEGG" id="nwa:Nwat_1710"/>
<proteinExistence type="inferred from homology"/>
<reference evidence="10 11" key="1">
    <citation type="submission" date="2010-06" db="EMBL/GenBank/DDBJ databases">
        <title>Complete sequence of chromosome of Nitrosococcus watsoni C-113.</title>
        <authorList>
            <consortium name="US DOE Joint Genome Institute"/>
            <person name="Lucas S."/>
            <person name="Copeland A."/>
            <person name="Lapidus A."/>
            <person name="Cheng J.-F."/>
            <person name="Bruce D."/>
            <person name="Goodwin L."/>
            <person name="Pitluck S."/>
            <person name="Malfatti S.A."/>
            <person name="Chain P.S.G."/>
            <person name="Land M."/>
            <person name="Hauser L."/>
            <person name="Kyrpides N."/>
            <person name="Ivanova N."/>
            <person name="Cambell M.A."/>
            <person name="Heidelberg J.F."/>
            <person name="Klotz M.G."/>
            <person name="Woyke T."/>
        </authorList>
    </citation>
    <scope>NUCLEOTIDE SEQUENCE [LARGE SCALE GENOMIC DNA]</scope>
    <source>
        <strain evidence="10 11">C-113</strain>
    </source>
</reference>
<gene>
    <name evidence="10" type="ordered locus">Nwat_1710</name>
</gene>
<evidence type="ECO:0000256" key="6">
    <source>
        <dbReference type="ARBA" id="ARBA00022989"/>
    </source>
</evidence>
<name>D8K6Q3_NITWC</name>
<dbReference type="AlphaFoldDB" id="D8K6Q3"/>
<dbReference type="GO" id="GO:0055085">
    <property type="term" value="P:transmembrane transport"/>
    <property type="evidence" value="ECO:0007669"/>
    <property type="project" value="InterPro"/>
</dbReference>
<feature type="transmembrane region" description="Helical" evidence="9">
    <location>
        <begin position="12"/>
        <end position="33"/>
    </location>
</feature>
<evidence type="ECO:0000256" key="7">
    <source>
        <dbReference type="ARBA" id="ARBA00023136"/>
    </source>
</evidence>
<keyword evidence="5 9" id="KW-0812">Transmembrane</keyword>
<dbReference type="HOGENOM" id="CLU_028799_1_1_6"/>